<gene>
    <name evidence="1" type="ORF">QUG92_15945</name>
</gene>
<name>A0ABT7TCG6_9MICO</name>
<organism evidence="1 2">
    <name type="scientific">Curtobacterium citri</name>
    <dbReference type="NCBI Taxonomy" id="3055139"/>
    <lineage>
        <taxon>Bacteria</taxon>
        <taxon>Bacillati</taxon>
        <taxon>Actinomycetota</taxon>
        <taxon>Actinomycetes</taxon>
        <taxon>Micrococcales</taxon>
        <taxon>Microbacteriaceae</taxon>
        <taxon>Curtobacterium</taxon>
    </lineage>
</organism>
<proteinExistence type="predicted"/>
<dbReference type="EMBL" id="JAUCML010000013">
    <property type="protein sequence ID" value="MDM7886604.1"/>
    <property type="molecule type" value="Genomic_DNA"/>
</dbReference>
<reference evidence="1 2" key="1">
    <citation type="submission" date="2023-06" db="EMBL/GenBank/DDBJ databases">
        <authorList>
            <person name="Feng G."/>
            <person name="Li J."/>
            <person name="Zhu H."/>
        </authorList>
    </citation>
    <scope>NUCLEOTIDE SEQUENCE [LARGE SCALE GENOMIC DNA]</scope>
    <source>
        <strain evidence="1 2">RHCKG23</strain>
    </source>
</reference>
<evidence type="ECO:0008006" key="3">
    <source>
        <dbReference type="Google" id="ProtNLM"/>
    </source>
</evidence>
<protein>
    <recommendedName>
        <fullName evidence="3">Nucleotidyltransferase-like protein</fullName>
    </recommendedName>
</protein>
<accession>A0ABT7TCG6</accession>
<sequence length="209" mass="22459">MQWQRALLDQIGVASPAVDAVRPYGSVLTPSELDRWSDLDAEVDLSADVEGGKLLGAELWAWQSSLDDDIQRVRAVLRDGRRCDLALRGAILTLPQPPVDNAVRFDLALAATRFGRGANAIGLHLTLGVVREALVHSMVLADRQSGSAHHRSGTPTDVVAAEALALLSTAPMPALTLRVAEFYAESRARIEADYEPDWSGLTAIVTPSS</sequence>
<comment type="caution">
    <text evidence="1">The sequence shown here is derived from an EMBL/GenBank/DDBJ whole genome shotgun (WGS) entry which is preliminary data.</text>
</comment>
<dbReference type="Proteomes" id="UP001237823">
    <property type="component" value="Unassembled WGS sequence"/>
</dbReference>
<dbReference type="RefSeq" id="WP_289459949.1">
    <property type="nucleotide sequence ID" value="NZ_JAUCML010000013.1"/>
</dbReference>
<evidence type="ECO:0000313" key="2">
    <source>
        <dbReference type="Proteomes" id="UP001237823"/>
    </source>
</evidence>
<keyword evidence="2" id="KW-1185">Reference proteome</keyword>
<evidence type="ECO:0000313" key="1">
    <source>
        <dbReference type="EMBL" id="MDM7886604.1"/>
    </source>
</evidence>